<evidence type="ECO:0008006" key="3">
    <source>
        <dbReference type="Google" id="ProtNLM"/>
    </source>
</evidence>
<dbReference type="Gene3D" id="3.30.2220.30">
    <property type="match status" value="1"/>
</dbReference>
<dbReference type="OrthoDB" id="2059545at2"/>
<evidence type="ECO:0000313" key="2">
    <source>
        <dbReference type="Proteomes" id="UP000005316"/>
    </source>
</evidence>
<protein>
    <recommendedName>
        <fullName evidence="3">Phage XkdN-like protein</fullName>
    </recommendedName>
</protein>
<organism evidence="1 2">
    <name type="scientific">Sporosarcina newyorkensis 2681</name>
    <dbReference type="NCBI Taxonomy" id="1027292"/>
    <lineage>
        <taxon>Bacteria</taxon>
        <taxon>Bacillati</taxon>
        <taxon>Bacillota</taxon>
        <taxon>Bacilli</taxon>
        <taxon>Bacillales</taxon>
        <taxon>Caryophanaceae</taxon>
        <taxon>Sporosarcina</taxon>
    </lineage>
</organism>
<comment type="caution">
    <text evidence="1">The sequence shown here is derived from an EMBL/GenBank/DDBJ whole genome shotgun (WGS) entry which is preliminary data.</text>
</comment>
<dbReference type="eggNOG" id="ENOG5032S2V">
    <property type="taxonomic scope" value="Bacteria"/>
</dbReference>
<evidence type="ECO:0000313" key="1">
    <source>
        <dbReference type="EMBL" id="EGQ21069.1"/>
    </source>
</evidence>
<sequence>MTEEKKTNEELLAVEGDVLRGLLGLYEDNQEDTTTIEIARKGKVYITFDIRGLSEKQYNDLQDMATKFKNAKNLGGVKVAEETNVTKFRSLLIYHATVEEDRKRIWNDREAWKALNVLNGPDLIDKILKAGEKSAIIDKIDELSGYGMESSDLIKNLSEQEAN</sequence>
<reference evidence="1 2" key="1">
    <citation type="submission" date="2011-04" db="EMBL/GenBank/DDBJ databases">
        <authorList>
            <person name="Muzny D."/>
            <person name="Qin X."/>
            <person name="Deng J."/>
            <person name="Jiang H."/>
            <person name="Liu Y."/>
            <person name="Qu J."/>
            <person name="Song X.-Z."/>
            <person name="Zhang L."/>
            <person name="Thornton R."/>
            <person name="Coyle M."/>
            <person name="Francisco L."/>
            <person name="Jackson L."/>
            <person name="Javaid M."/>
            <person name="Korchina V."/>
            <person name="Kovar C."/>
            <person name="Mata R."/>
            <person name="Mathew T."/>
            <person name="Ngo R."/>
            <person name="Nguyen L."/>
            <person name="Nguyen N."/>
            <person name="Okwuonu G."/>
            <person name="Ongeri F."/>
            <person name="Pham C."/>
            <person name="Simmons D."/>
            <person name="Wilczek-Boney K."/>
            <person name="Hale W."/>
            <person name="Jakkamsetti A."/>
            <person name="Pham P."/>
            <person name="Ruth R."/>
            <person name="San Lucas F."/>
            <person name="Warren J."/>
            <person name="Zhang J."/>
            <person name="Zhao Z."/>
            <person name="Zhou C."/>
            <person name="Zhu D."/>
            <person name="Lee S."/>
            <person name="Bess C."/>
            <person name="Blankenburg K."/>
            <person name="Forbes L."/>
            <person name="Fu Q."/>
            <person name="Gubbala S."/>
            <person name="Hirani K."/>
            <person name="Jayaseelan J.C."/>
            <person name="Lara F."/>
            <person name="Munidasa M."/>
            <person name="Palculict T."/>
            <person name="Patil S."/>
            <person name="Pu L.-L."/>
            <person name="Saada N."/>
            <person name="Tang L."/>
            <person name="Weissenberger G."/>
            <person name="Zhu Y."/>
            <person name="Hemphill L."/>
            <person name="Shang Y."/>
            <person name="Youmans B."/>
            <person name="Ayvaz T."/>
            <person name="Ross M."/>
            <person name="Santibanez J."/>
            <person name="Aqrawi P."/>
            <person name="Gross S."/>
            <person name="Joshi V."/>
            <person name="Fowler G."/>
            <person name="Nazareth L."/>
            <person name="Reid J."/>
            <person name="Worley K."/>
            <person name="Petrosino J."/>
            <person name="Highlander S."/>
            <person name="Gibbs R."/>
        </authorList>
    </citation>
    <scope>NUCLEOTIDE SEQUENCE [LARGE SCALE GENOMIC DNA]</scope>
    <source>
        <strain evidence="1 2">2681</strain>
    </source>
</reference>
<proteinExistence type="predicted"/>
<dbReference type="HOGENOM" id="CLU_132530_0_0_9"/>
<dbReference type="InterPro" id="IPR038559">
    <property type="entry name" value="XkdN-like_sf"/>
</dbReference>
<dbReference type="Proteomes" id="UP000005316">
    <property type="component" value="Unassembled WGS sequence"/>
</dbReference>
<dbReference type="RefSeq" id="WP_009498043.1">
    <property type="nucleotide sequence ID" value="NZ_GL982998.1"/>
</dbReference>
<dbReference type="InterPro" id="IPR014986">
    <property type="entry name" value="XkdN-like"/>
</dbReference>
<accession>F9DX21</accession>
<dbReference type="EMBL" id="AFPZ01000105">
    <property type="protein sequence ID" value="EGQ21069.1"/>
    <property type="molecule type" value="Genomic_DNA"/>
</dbReference>
<dbReference type="Pfam" id="PF08890">
    <property type="entry name" value="Phage_TAC_5"/>
    <property type="match status" value="1"/>
</dbReference>
<dbReference type="AlphaFoldDB" id="F9DX21"/>
<name>F9DX21_9BACL</name>
<gene>
    <name evidence="1" type="ORF">HMPREF9372_3352</name>
</gene>